<dbReference type="Pfam" id="PF00293">
    <property type="entry name" value="NUDIX"/>
    <property type="match status" value="1"/>
</dbReference>
<dbReference type="InterPro" id="IPR020084">
    <property type="entry name" value="NUDIX_hydrolase_CS"/>
</dbReference>
<proteinExistence type="inferred from homology"/>
<evidence type="ECO:0000259" key="4">
    <source>
        <dbReference type="PROSITE" id="PS51462"/>
    </source>
</evidence>
<dbReference type="STRING" id="295108.HT99x_00803"/>
<dbReference type="OrthoDB" id="9791228at2"/>
<evidence type="ECO:0000256" key="1">
    <source>
        <dbReference type="ARBA" id="ARBA00001946"/>
    </source>
</evidence>
<evidence type="ECO:0000256" key="2">
    <source>
        <dbReference type="ARBA" id="ARBA00022801"/>
    </source>
</evidence>
<organism evidence="5">
    <name type="scientific">Candidatus Berkiella aquae</name>
    <dbReference type="NCBI Taxonomy" id="295108"/>
    <lineage>
        <taxon>Bacteria</taxon>
        <taxon>Pseudomonadati</taxon>
        <taxon>Pseudomonadota</taxon>
        <taxon>Gammaproteobacteria</taxon>
        <taxon>Candidatus Berkiellales</taxon>
        <taxon>Candidatus Berkiellaceae</taxon>
        <taxon>Candidatus Berkiella</taxon>
    </lineage>
</organism>
<dbReference type="InterPro" id="IPR015797">
    <property type="entry name" value="NUDIX_hydrolase-like_dom_sf"/>
</dbReference>
<dbReference type="PRINTS" id="PR00502">
    <property type="entry name" value="NUDIXFAMILY"/>
</dbReference>
<dbReference type="SUPFAM" id="SSF55811">
    <property type="entry name" value="Nudix"/>
    <property type="match status" value="1"/>
</dbReference>
<evidence type="ECO:0000313" key="5">
    <source>
        <dbReference type="EMBL" id="KRG22381.1"/>
    </source>
</evidence>
<name>A0A0Q9YNK9_9GAMM</name>
<accession>A0A0Q9YNK9</accession>
<dbReference type="AlphaFoldDB" id="A0A0Q9YNK9"/>
<dbReference type="PROSITE" id="PS51462">
    <property type="entry name" value="NUDIX"/>
    <property type="match status" value="1"/>
</dbReference>
<evidence type="ECO:0000256" key="3">
    <source>
        <dbReference type="RuleBase" id="RU003476"/>
    </source>
</evidence>
<dbReference type="EMBL" id="LKAJ01000002">
    <property type="protein sequence ID" value="KRG22381.1"/>
    <property type="molecule type" value="Genomic_DNA"/>
</dbReference>
<comment type="similarity">
    <text evidence="3">Belongs to the Nudix hydrolase family.</text>
</comment>
<dbReference type="InterPro" id="IPR020476">
    <property type="entry name" value="Nudix_hydrolase"/>
</dbReference>
<dbReference type="PANTHER" id="PTHR43046">
    <property type="entry name" value="GDP-MANNOSE MANNOSYL HYDROLASE"/>
    <property type="match status" value="1"/>
</dbReference>
<comment type="cofactor">
    <cofactor evidence="1">
        <name>Mg(2+)</name>
        <dbReference type="ChEBI" id="CHEBI:18420"/>
    </cofactor>
</comment>
<dbReference type="GO" id="GO:0016787">
    <property type="term" value="F:hydrolase activity"/>
    <property type="evidence" value="ECO:0007669"/>
    <property type="project" value="UniProtKB-KW"/>
</dbReference>
<comment type="caution">
    <text evidence="5">The sequence shown here is derived from an EMBL/GenBank/DDBJ whole genome shotgun (WGS) entry which is preliminary data.</text>
</comment>
<dbReference type="PROSITE" id="PS00893">
    <property type="entry name" value="NUDIX_BOX"/>
    <property type="match status" value="1"/>
</dbReference>
<sequence>MRMVRLVIYIRRQLQRLLGVATVGVKALIIDAGNRVLLVEHTYVQGWHLPGGGLASGESPKVAMCREVQEETGLEVLGEPQLFGAYAHKVYGADDYPLLYVVRQFKIQEKQPCQEIKQIAWFAWQDLPPTVTDSTRQRIKEVFEGLSPADIW</sequence>
<protein>
    <submittedName>
        <fullName evidence="5">RNA pyrophosphohydrolase</fullName>
    </submittedName>
</protein>
<gene>
    <name evidence="5" type="ORF">HT99x_00803</name>
</gene>
<dbReference type="InterPro" id="IPR000086">
    <property type="entry name" value="NUDIX_hydrolase_dom"/>
</dbReference>
<dbReference type="PANTHER" id="PTHR43046:SF14">
    <property type="entry name" value="MUTT_NUDIX FAMILY PROTEIN"/>
    <property type="match status" value="1"/>
</dbReference>
<feature type="domain" description="Nudix hydrolase" evidence="4">
    <location>
        <begin position="20"/>
        <end position="144"/>
    </location>
</feature>
<dbReference type="Gene3D" id="3.90.79.10">
    <property type="entry name" value="Nucleoside Triphosphate Pyrophosphohydrolase"/>
    <property type="match status" value="1"/>
</dbReference>
<keyword evidence="2 3" id="KW-0378">Hydrolase</keyword>
<reference evidence="5" key="1">
    <citation type="submission" date="2015-09" db="EMBL/GenBank/DDBJ databases">
        <title>Draft Genome Sequences of Two Novel Amoeba-resistant Intranuclear Bacteria, Candidatus Berkiella cookevillensis and Candidatus Berkiella aquae.</title>
        <authorList>
            <person name="Mehari Y.T."/>
            <person name="Arivett B.A."/>
            <person name="Farone A.L."/>
            <person name="Gunderson J.H."/>
            <person name="Farone M.B."/>
        </authorList>
    </citation>
    <scope>NUCLEOTIDE SEQUENCE [LARGE SCALE GENOMIC DNA]</scope>
    <source>
        <strain evidence="5">HT99</strain>
    </source>
</reference>